<dbReference type="PROSITE" id="PS51755">
    <property type="entry name" value="OMPR_PHOB"/>
    <property type="match status" value="1"/>
</dbReference>
<evidence type="ECO:0000256" key="2">
    <source>
        <dbReference type="PROSITE-ProRule" id="PRU01091"/>
    </source>
</evidence>
<dbReference type="KEGG" id="eae:EAE_02615"/>
<evidence type="ECO:0000259" key="4">
    <source>
        <dbReference type="PROSITE" id="PS51755"/>
    </source>
</evidence>
<evidence type="ECO:0000256" key="3">
    <source>
        <dbReference type="SAM" id="Phobius"/>
    </source>
</evidence>
<evidence type="ECO:0000313" key="6">
    <source>
        <dbReference type="Proteomes" id="UP000008881"/>
    </source>
</evidence>
<keyword evidence="3" id="KW-0472">Membrane</keyword>
<dbReference type="PATRIC" id="fig|1028307.3.peg.521"/>
<accession>A0A0H3FJA5</accession>
<dbReference type="InterPro" id="IPR001867">
    <property type="entry name" value="OmpR/PhoB-type_DNA-bd"/>
</dbReference>
<evidence type="ECO:0000313" key="5">
    <source>
        <dbReference type="EMBL" id="AEG95458.1"/>
    </source>
</evidence>
<feature type="DNA-binding region" description="OmpR/PhoB-type" evidence="2">
    <location>
        <begin position="10"/>
        <end position="113"/>
    </location>
</feature>
<dbReference type="RefSeq" id="WP_015369826.1">
    <property type="nucleotide sequence ID" value="NC_015663.1"/>
</dbReference>
<dbReference type="CDD" id="cd00383">
    <property type="entry name" value="trans_reg_C"/>
    <property type="match status" value="1"/>
</dbReference>
<protein>
    <submittedName>
        <fullName evidence="5">Putative transcriptional regulatory protein</fullName>
    </submittedName>
</protein>
<dbReference type="HOGENOM" id="CLU_075545_2_0_6"/>
<dbReference type="SUPFAM" id="SSF46894">
    <property type="entry name" value="C-terminal effector domain of the bipartite response regulators"/>
    <property type="match status" value="1"/>
</dbReference>
<dbReference type="GO" id="GO:0006355">
    <property type="term" value="P:regulation of DNA-templated transcription"/>
    <property type="evidence" value="ECO:0007669"/>
    <property type="project" value="InterPro"/>
</dbReference>
<dbReference type="AlphaFoldDB" id="A0A0H3FJA5"/>
<sequence>MISHIPINKIKSVIIGDGLVFRPLKNTLKDVASGEIATLNNVATQLLLYLLQNGKEISSRDEILLNVFQHNGARATDANLNQHISFLRKAITSTGHPAELIVTIPRIGFRMGDVNINIQLQEEAQTAARVAYVASTPRRKKPNRWPVAITALITSIAVLATAWLTWIPNHIAMTDAAILRTIDYEQCRVHILGNALTDTITEKKALDIFKSVGISPNCSHPKDLYLNTWASNHNLVEWSFAAECGLNLGYYHCISQYRHHEE</sequence>
<dbReference type="GO" id="GO:0000160">
    <property type="term" value="P:phosphorelay signal transduction system"/>
    <property type="evidence" value="ECO:0007669"/>
    <property type="project" value="InterPro"/>
</dbReference>
<dbReference type="eggNOG" id="COG3710">
    <property type="taxonomic scope" value="Bacteria"/>
</dbReference>
<dbReference type="GO" id="GO:0003677">
    <property type="term" value="F:DNA binding"/>
    <property type="evidence" value="ECO:0007669"/>
    <property type="project" value="UniProtKB-UniRule"/>
</dbReference>
<feature type="domain" description="OmpR/PhoB-type" evidence="4">
    <location>
        <begin position="10"/>
        <end position="113"/>
    </location>
</feature>
<name>A0A0H3FJA5_KLEAK</name>
<dbReference type="InterPro" id="IPR016032">
    <property type="entry name" value="Sig_transdc_resp-reg_C-effctor"/>
</dbReference>
<dbReference type="GeneID" id="93313653"/>
<reference evidence="5 6" key="1">
    <citation type="journal article" date="2012" name="J. Bacteriol.">
        <title>Complete genome sequence of Enterobacter aerogenes KCTC 2190.</title>
        <authorList>
            <person name="Shin S.H."/>
            <person name="Kim S."/>
            <person name="Kim J.Y."/>
            <person name="Lee S."/>
            <person name="Um Y."/>
            <person name="Oh M.K."/>
            <person name="Kim Y.R."/>
            <person name="Lee J."/>
            <person name="Yang K.S."/>
        </authorList>
    </citation>
    <scope>NUCLEOTIDE SEQUENCE [LARGE SCALE GENOMIC DNA]</scope>
    <source>
        <strain evidence="5 6">KCTC 2190</strain>
    </source>
</reference>
<dbReference type="Gene3D" id="1.10.10.10">
    <property type="entry name" value="Winged helix-like DNA-binding domain superfamily/Winged helix DNA-binding domain"/>
    <property type="match status" value="1"/>
</dbReference>
<proteinExistence type="predicted"/>
<dbReference type="OrthoDB" id="5801519at2"/>
<feature type="transmembrane region" description="Helical" evidence="3">
    <location>
        <begin position="145"/>
        <end position="166"/>
    </location>
</feature>
<keyword evidence="3" id="KW-0812">Transmembrane</keyword>
<keyword evidence="6" id="KW-1185">Reference proteome</keyword>
<evidence type="ECO:0000256" key="1">
    <source>
        <dbReference type="ARBA" id="ARBA00023125"/>
    </source>
</evidence>
<dbReference type="SMART" id="SM00862">
    <property type="entry name" value="Trans_reg_C"/>
    <property type="match status" value="1"/>
</dbReference>
<dbReference type="InterPro" id="IPR036388">
    <property type="entry name" value="WH-like_DNA-bd_sf"/>
</dbReference>
<keyword evidence="1 2" id="KW-0238">DNA-binding</keyword>
<gene>
    <name evidence="5" type="ordered locus">EAE_02615</name>
</gene>
<dbReference type="Proteomes" id="UP000008881">
    <property type="component" value="Chromosome"/>
</dbReference>
<keyword evidence="3" id="KW-1133">Transmembrane helix</keyword>
<organism evidence="5 6">
    <name type="scientific">Klebsiella aerogenes (strain ATCC 13048 / DSM 30053 / CCUG 1429 / JCM 1235 / KCTC 2190 / NBRC 13534 / NCIMB 10102 / NCTC 10006 / CDC 819-56)</name>
    <name type="common">Enterobacter aerogenes</name>
    <dbReference type="NCBI Taxonomy" id="1028307"/>
    <lineage>
        <taxon>Bacteria</taxon>
        <taxon>Pseudomonadati</taxon>
        <taxon>Pseudomonadota</taxon>
        <taxon>Gammaproteobacteria</taxon>
        <taxon>Enterobacterales</taxon>
        <taxon>Enterobacteriaceae</taxon>
        <taxon>Klebsiella/Raoultella group</taxon>
        <taxon>Klebsiella</taxon>
    </lineage>
</organism>
<dbReference type="EMBL" id="CP002824">
    <property type="protein sequence ID" value="AEG95458.1"/>
    <property type="molecule type" value="Genomic_DNA"/>
</dbReference>
<dbReference type="Pfam" id="PF00486">
    <property type="entry name" value="Trans_reg_C"/>
    <property type="match status" value="1"/>
</dbReference>